<protein>
    <recommendedName>
        <fullName evidence="3">F-box domain-containing protein</fullName>
    </recommendedName>
</protein>
<dbReference type="Proteomes" id="UP000184267">
    <property type="component" value="Unassembled WGS sequence"/>
</dbReference>
<accession>A0A1M2VFC5</accession>
<evidence type="ECO:0008006" key="3">
    <source>
        <dbReference type="Google" id="ProtNLM"/>
    </source>
</evidence>
<gene>
    <name evidence="1" type="ORF">TRAPUB_2886</name>
</gene>
<proteinExistence type="predicted"/>
<dbReference type="OMA" id="ICWELAY"/>
<dbReference type="STRING" id="154538.A0A1M2VFC5"/>
<dbReference type="EMBL" id="MNAD01001334">
    <property type="protein sequence ID" value="OJT06256.1"/>
    <property type="molecule type" value="Genomic_DNA"/>
</dbReference>
<dbReference type="AlphaFoldDB" id="A0A1M2VFC5"/>
<name>A0A1M2VFC5_TRAPU</name>
<evidence type="ECO:0000313" key="2">
    <source>
        <dbReference type="Proteomes" id="UP000184267"/>
    </source>
</evidence>
<dbReference type="OrthoDB" id="2754214at2759"/>
<reference evidence="1 2" key="1">
    <citation type="submission" date="2016-10" db="EMBL/GenBank/DDBJ databases">
        <title>Genome sequence of the basidiomycete white-rot fungus Trametes pubescens.</title>
        <authorList>
            <person name="Makela M.R."/>
            <person name="Granchi Z."/>
            <person name="Peng M."/>
            <person name="De Vries R.P."/>
            <person name="Grigoriev I."/>
            <person name="Riley R."/>
            <person name="Hilden K."/>
        </authorList>
    </citation>
    <scope>NUCLEOTIDE SEQUENCE [LARGE SCALE GENOMIC DNA]</scope>
    <source>
        <strain evidence="1 2">FBCC735</strain>
    </source>
</reference>
<sequence length="597" mass="66415">MALTRPGATKSGLCSLPKKLILQICWELAYDGNDSASPKELLPCAYTCRYISDPALDVVWDTLPSMSPMFRLLLPEDLRVFRSINTVSRDWFEVEHDAIRLELDLLREPTPVDFLRWAKYASRVRRVDASAIRGTFNLSEAQPKEKKQKKKYLSLAPLLASALIDKLQAHCPTPLLPNIRTLSYCEESFETGDGALVVLPASAHLQPALKAVSLGLALPHVDPDLHVRDIINRLSLVAPRIERLSLWINVPSFINGPDPLSEGPYSTLRGMGIYRLSGLTSFTVAHISVALEPLLCLGWLPCLRKLDIQPPMDPYGWSFNPRGRHFEFFPALEELRLTGKEGSHQDCIDFLGAITPTSLRTVSLDLRWPEDGTAEALFTSLCVALGGLPCRSTVKDIKMTIGSNIVHGSNIYRPPSLAPLLQLHALETLTIQGGPKVILDDEMLGAMSHAWPQIRIIQFAWPTPPKTYPVYAPDHPRATLAGLASLVLRCAHLEELEVAFDMRVVPDFDGSPPVSMKNTGVCKVQTLWTTGCVPGDPWAVASFLSLVLPQLSVFAGSRTSYETWKRTEAFYRQFVALRRQERDWALDRGKNEDLACP</sequence>
<organism evidence="1 2">
    <name type="scientific">Trametes pubescens</name>
    <name type="common">White-rot fungus</name>
    <dbReference type="NCBI Taxonomy" id="154538"/>
    <lineage>
        <taxon>Eukaryota</taxon>
        <taxon>Fungi</taxon>
        <taxon>Dikarya</taxon>
        <taxon>Basidiomycota</taxon>
        <taxon>Agaricomycotina</taxon>
        <taxon>Agaricomycetes</taxon>
        <taxon>Polyporales</taxon>
        <taxon>Polyporaceae</taxon>
        <taxon>Trametes</taxon>
    </lineage>
</organism>
<evidence type="ECO:0000313" key="1">
    <source>
        <dbReference type="EMBL" id="OJT06256.1"/>
    </source>
</evidence>
<comment type="caution">
    <text evidence="1">The sequence shown here is derived from an EMBL/GenBank/DDBJ whole genome shotgun (WGS) entry which is preliminary data.</text>
</comment>
<keyword evidence="2" id="KW-1185">Reference proteome</keyword>